<proteinExistence type="predicted"/>
<comment type="caution">
    <text evidence="1">The sequence shown here is derived from an EMBL/GenBank/DDBJ whole genome shotgun (WGS) entry which is preliminary data.</text>
</comment>
<reference evidence="1" key="1">
    <citation type="journal article" date="2015" name="Nature">
        <title>Complex archaea that bridge the gap between prokaryotes and eukaryotes.</title>
        <authorList>
            <person name="Spang A."/>
            <person name="Saw J.H."/>
            <person name="Jorgensen S.L."/>
            <person name="Zaremba-Niedzwiedzka K."/>
            <person name="Martijn J."/>
            <person name="Lind A.E."/>
            <person name="van Eijk R."/>
            <person name="Schleper C."/>
            <person name="Guy L."/>
            <person name="Ettema T.J."/>
        </authorList>
    </citation>
    <scope>NUCLEOTIDE SEQUENCE</scope>
</reference>
<gene>
    <name evidence="1" type="ORF">LCGC14_1353570</name>
</gene>
<organism evidence="1">
    <name type="scientific">marine sediment metagenome</name>
    <dbReference type="NCBI Taxonomy" id="412755"/>
    <lineage>
        <taxon>unclassified sequences</taxon>
        <taxon>metagenomes</taxon>
        <taxon>ecological metagenomes</taxon>
    </lineage>
</organism>
<protein>
    <submittedName>
        <fullName evidence="1">Uncharacterized protein</fullName>
    </submittedName>
</protein>
<dbReference type="EMBL" id="LAZR01008389">
    <property type="protein sequence ID" value="KKM79070.1"/>
    <property type="molecule type" value="Genomic_DNA"/>
</dbReference>
<accession>A0A0F9MQS3</accession>
<dbReference type="AlphaFoldDB" id="A0A0F9MQS3"/>
<sequence length="38" mass="4283">MKTLVKVITTVTVLGLLAHFGRQHQKNKFLKGWTEGTT</sequence>
<name>A0A0F9MQS3_9ZZZZ</name>
<evidence type="ECO:0000313" key="1">
    <source>
        <dbReference type="EMBL" id="KKM79070.1"/>
    </source>
</evidence>